<keyword evidence="2" id="KW-1185">Reference proteome</keyword>
<accession>A0A1H2I2N2</accession>
<evidence type="ECO:0008006" key="3">
    <source>
        <dbReference type="Google" id="ProtNLM"/>
    </source>
</evidence>
<dbReference type="Proteomes" id="UP000182977">
    <property type="component" value="Chromosome I"/>
</dbReference>
<protein>
    <recommendedName>
        <fullName evidence="3">DUF4145 domain-containing protein</fullName>
    </recommendedName>
</protein>
<proteinExistence type="predicted"/>
<dbReference type="RefSeq" id="WP_046767783.1">
    <property type="nucleotide sequence ID" value="NZ_LT629791.1"/>
</dbReference>
<evidence type="ECO:0000313" key="1">
    <source>
        <dbReference type="EMBL" id="SDU38215.1"/>
    </source>
</evidence>
<gene>
    <name evidence="1" type="ORF">SAMN04488563_1391</name>
</gene>
<reference evidence="2" key="1">
    <citation type="submission" date="2016-10" db="EMBL/GenBank/DDBJ databases">
        <authorList>
            <person name="Varghese N."/>
            <person name="Submissions S."/>
        </authorList>
    </citation>
    <scope>NUCLEOTIDE SEQUENCE [LARGE SCALE GENOMIC DNA]</scope>
    <source>
        <strain evidence="2">DSM 45079</strain>
    </source>
</reference>
<organism evidence="1 2">
    <name type="scientific">Jiangella alkaliphila</name>
    <dbReference type="NCBI Taxonomy" id="419479"/>
    <lineage>
        <taxon>Bacteria</taxon>
        <taxon>Bacillati</taxon>
        <taxon>Actinomycetota</taxon>
        <taxon>Actinomycetes</taxon>
        <taxon>Jiangellales</taxon>
        <taxon>Jiangellaceae</taxon>
        <taxon>Jiangella</taxon>
    </lineage>
</organism>
<evidence type="ECO:0000313" key="2">
    <source>
        <dbReference type="Proteomes" id="UP000182977"/>
    </source>
</evidence>
<dbReference type="AlphaFoldDB" id="A0A1H2I2N2"/>
<name>A0A1H2I2N2_9ACTN</name>
<sequence length="217" mass="23710">MSWQTAEYSNGGYWKATDAQSLPTIQGRAVAALEFLRRYAGSESEWVRRAQSVYDSHGDRQSIESGARALGPLLREWAAQVAAGVIDVLGARVWAETGLASTDLMEQVRRLNADRGSHPAAAIILCGAAVEIKLRGLVESQGLQMSERPSMGAYYRLLRKADLLTAQDVKDLEQLAGLRNSAAHGQFEALSLERAGLAEQQANIMLRRLDEIENAEA</sequence>
<dbReference type="EMBL" id="LT629791">
    <property type="protein sequence ID" value="SDU38215.1"/>
    <property type="molecule type" value="Genomic_DNA"/>
</dbReference>
<dbReference type="STRING" id="419479.SAMN04488563_1391"/>